<dbReference type="Proteomes" id="UP000261640">
    <property type="component" value="Unplaced"/>
</dbReference>
<accession>A0A3Q3M4G9</accession>
<dbReference type="Ensembl" id="ENSMAMT00000018013.2">
    <property type="protein sequence ID" value="ENSMAMP00000017546.1"/>
    <property type="gene ID" value="ENSMAMG00000011878.2"/>
</dbReference>
<dbReference type="SMART" id="SM00110">
    <property type="entry name" value="C1Q"/>
    <property type="match status" value="1"/>
</dbReference>
<dbReference type="InterPro" id="IPR008983">
    <property type="entry name" value="Tumour_necrosis_fac-like_dom"/>
</dbReference>
<dbReference type="InterPro" id="IPR050822">
    <property type="entry name" value="Cerebellin_Synaptic_Org"/>
</dbReference>
<name>A0A3Q3M4G9_9TELE</name>
<evidence type="ECO:0000259" key="6">
    <source>
        <dbReference type="PROSITE" id="PS50871"/>
    </source>
</evidence>
<dbReference type="AlphaFoldDB" id="A0A3Q3M4G9"/>
<dbReference type="PANTHER" id="PTHR22923">
    <property type="entry name" value="CEREBELLIN-RELATED"/>
    <property type="match status" value="1"/>
</dbReference>
<reference evidence="7" key="2">
    <citation type="submission" date="2025-09" db="UniProtKB">
        <authorList>
            <consortium name="Ensembl"/>
        </authorList>
    </citation>
    <scope>IDENTIFICATION</scope>
</reference>
<dbReference type="FunCoup" id="A0A3Q3M4G9">
    <property type="interactions" value="1"/>
</dbReference>
<feature type="domain" description="C1q" evidence="6">
    <location>
        <begin position="79"/>
        <end position="215"/>
    </location>
</feature>
<protein>
    <submittedName>
        <fullName evidence="7">C1q-related factor-like</fullName>
    </submittedName>
</protein>
<dbReference type="PROSITE" id="PS50871">
    <property type="entry name" value="C1Q"/>
    <property type="match status" value="1"/>
</dbReference>
<evidence type="ECO:0000313" key="7">
    <source>
        <dbReference type="Ensembl" id="ENSMAMP00000017546.1"/>
    </source>
</evidence>
<keyword evidence="3 5" id="KW-0732">Signal</keyword>
<feature type="chain" id="PRO_5018708146" evidence="5">
    <location>
        <begin position="24"/>
        <end position="215"/>
    </location>
</feature>
<evidence type="ECO:0000256" key="2">
    <source>
        <dbReference type="ARBA" id="ARBA00022525"/>
    </source>
</evidence>
<dbReference type="OrthoDB" id="6154955at2759"/>
<evidence type="ECO:0000313" key="8">
    <source>
        <dbReference type="Proteomes" id="UP000261640"/>
    </source>
</evidence>
<dbReference type="InParanoid" id="A0A3Q3M4G9"/>
<dbReference type="PANTHER" id="PTHR22923:SF102">
    <property type="entry name" value="CEREBELLIN 13-RELATED"/>
    <property type="match status" value="1"/>
</dbReference>
<dbReference type="Pfam" id="PF00386">
    <property type="entry name" value="C1q"/>
    <property type="match status" value="1"/>
</dbReference>
<keyword evidence="8" id="KW-1185">Reference proteome</keyword>
<reference evidence="7" key="1">
    <citation type="submission" date="2025-08" db="UniProtKB">
        <authorList>
            <consortium name="Ensembl"/>
        </authorList>
    </citation>
    <scope>IDENTIFICATION</scope>
</reference>
<dbReference type="PRINTS" id="PR00007">
    <property type="entry name" value="COMPLEMNTC1Q"/>
</dbReference>
<sequence>MNRAMVLVFLLFCNPGIVQFLLAEDNPIVTETEKTQTQSGCSPDMQNVLTELGAMREKVGALENRLKEAEKHIEETKSKERKRVIFSAALEGSGSIGPFTTDTTLIYKKVLINIGNAYNQYTGIFTAPVTGVYYFTFFYHSGGSKRTSLSLIKNDQFVTMTYDHQTSHDGADNGGNAAFVQLQEGEQVFVRLGADTHVWSTSNISTFSGFLVSQG</sequence>
<proteinExistence type="predicted"/>
<feature type="signal peptide" evidence="5">
    <location>
        <begin position="1"/>
        <end position="23"/>
    </location>
</feature>
<feature type="coiled-coil region" evidence="4">
    <location>
        <begin position="45"/>
        <end position="79"/>
    </location>
</feature>
<dbReference type="RefSeq" id="XP_026183596.1">
    <property type="nucleotide sequence ID" value="XM_026327811.1"/>
</dbReference>
<evidence type="ECO:0000256" key="4">
    <source>
        <dbReference type="SAM" id="Coils"/>
    </source>
</evidence>
<keyword evidence="4" id="KW-0175">Coiled coil</keyword>
<evidence type="ECO:0000256" key="1">
    <source>
        <dbReference type="ARBA" id="ARBA00004613"/>
    </source>
</evidence>
<dbReference type="GeneTree" id="ENSGT00940000163520"/>
<dbReference type="Gene3D" id="2.60.120.40">
    <property type="match status" value="1"/>
</dbReference>
<dbReference type="GeneID" id="113142682"/>
<evidence type="ECO:0000256" key="3">
    <source>
        <dbReference type="ARBA" id="ARBA00022729"/>
    </source>
</evidence>
<dbReference type="InterPro" id="IPR001073">
    <property type="entry name" value="C1q_dom"/>
</dbReference>
<organism evidence="7 8">
    <name type="scientific">Mastacembelus armatus</name>
    <name type="common">zig-zag eel</name>
    <dbReference type="NCBI Taxonomy" id="205130"/>
    <lineage>
        <taxon>Eukaryota</taxon>
        <taxon>Metazoa</taxon>
        <taxon>Chordata</taxon>
        <taxon>Craniata</taxon>
        <taxon>Vertebrata</taxon>
        <taxon>Euteleostomi</taxon>
        <taxon>Actinopterygii</taxon>
        <taxon>Neopterygii</taxon>
        <taxon>Teleostei</taxon>
        <taxon>Neoteleostei</taxon>
        <taxon>Acanthomorphata</taxon>
        <taxon>Anabantaria</taxon>
        <taxon>Synbranchiformes</taxon>
        <taxon>Mastacembelidae</taxon>
        <taxon>Mastacembelus</taxon>
    </lineage>
</organism>
<dbReference type="GO" id="GO:0005576">
    <property type="term" value="C:extracellular region"/>
    <property type="evidence" value="ECO:0007669"/>
    <property type="project" value="UniProtKB-SubCell"/>
</dbReference>
<comment type="subcellular location">
    <subcellularLocation>
        <location evidence="1">Secreted</location>
    </subcellularLocation>
</comment>
<dbReference type="SUPFAM" id="SSF49842">
    <property type="entry name" value="TNF-like"/>
    <property type="match status" value="1"/>
</dbReference>
<keyword evidence="2" id="KW-0964">Secreted</keyword>
<evidence type="ECO:0000256" key="5">
    <source>
        <dbReference type="SAM" id="SignalP"/>
    </source>
</evidence>